<keyword evidence="1" id="KW-0862">Zinc</keyword>
<proteinExistence type="predicted"/>
<reference evidence="4" key="1">
    <citation type="submission" date="2021-01" db="EMBL/GenBank/DDBJ databases">
        <authorList>
            <person name="Corre E."/>
            <person name="Pelletier E."/>
            <person name="Niang G."/>
            <person name="Scheremetjew M."/>
            <person name="Finn R."/>
            <person name="Kale V."/>
            <person name="Holt S."/>
            <person name="Cochrane G."/>
            <person name="Meng A."/>
            <person name="Brown T."/>
            <person name="Cohen L."/>
        </authorList>
    </citation>
    <scope>NUCLEOTIDE SEQUENCE</scope>
    <source>
        <strain evidence="4">PLY429</strain>
    </source>
</reference>
<dbReference type="AlphaFoldDB" id="A0A7S1SW90"/>
<keyword evidence="1" id="KW-0863">Zinc-finger</keyword>
<dbReference type="InterPro" id="IPR013083">
    <property type="entry name" value="Znf_RING/FYVE/PHD"/>
</dbReference>
<name>A0A7S1SW90_9CHLO</name>
<dbReference type="PANTHER" id="PTHR14879">
    <property type="entry name" value="CASPASE REGULATOR, RING FINGER DOMAIN-CONTAINING"/>
    <property type="match status" value="1"/>
</dbReference>
<accession>A0A7S1SW90</accession>
<dbReference type="InterPro" id="IPR001841">
    <property type="entry name" value="Znf_RING"/>
</dbReference>
<evidence type="ECO:0000313" key="4">
    <source>
        <dbReference type="EMBL" id="CAD9210952.1"/>
    </source>
</evidence>
<keyword evidence="2" id="KW-0175">Coiled coil</keyword>
<gene>
    <name evidence="4" type="ORF">TCHU04912_LOCUS13191</name>
</gene>
<evidence type="ECO:0000256" key="1">
    <source>
        <dbReference type="PROSITE-ProRule" id="PRU00175"/>
    </source>
</evidence>
<dbReference type="PANTHER" id="PTHR14879:SF5">
    <property type="entry name" value="RING-TYPE DOMAIN-CONTAINING PROTEIN"/>
    <property type="match status" value="1"/>
</dbReference>
<dbReference type="GO" id="GO:0008270">
    <property type="term" value="F:zinc ion binding"/>
    <property type="evidence" value="ECO:0007669"/>
    <property type="project" value="UniProtKB-KW"/>
</dbReference>
<keyword evidence="1" id="KW-0479">Metal-binding</keyword>
<dbReference type="InterPro" id="IPR051728">
    <property type="entry name" value="RING-FYVE_E3_ubiquitin-ligase"/>
</dbReference>
<organism evidence="4">
    <name type="scientific">Tetraselmis chuii</name>
    <dbReference type="NCBI Taxonomy" id="63592"/>
    <lineage>
        <taxon>Eukaryota</taxon>
        <taxon>Viridiplantae</taxon>
        <taxon>Chlorophyta</taxon>
        <taxon>core chlorophytes</taxon>
        <taxon>Chlorodendrophyceae</taxon>
        <taxon>Chlorodendrales</taxon>
        <taxon>Chlorodendraceae</taxon>
        <taxon>Tetraselmis</taxon>
    </lineage>
</organism>
<dbReference type="Pfam" id="PF13920">
    <property type="entry name" value="zf-C3HC4_3"/>
    <property type="match status" value="1"/>
</dbReference>
<sequence>MRQAENRVTDMQTELDKRRAKPGALAGLGAEELRSLAEGLEAAASAARTAEAVATAEAAALCPVCWAARKNMAFQCGHQTCVGCGKRLDLCPICRSDITLRIQLF</sequence>
<feature type="coiled-coil region" evidence="2">
    <location>
        <begin position="1"/>
        <end position="50"/>
    </location>
</feature>
<protein>
    <recommendedName>
        <fullName evidence="3">RING-type domain-containing protein</fullName>
    </recommendedName>
</protein>
<dbReference type="PROSITE" id="PS50089">
    <property type="entry name" value="ZF_RING_2"/>
    <property type="match status" value="1"/>
</dbReference>
<dbReference type="SUPFAM" id="SSF57850">
    <property type="entry name" value="RING/U-box"/>
    <property type="match status" value="1"/>
</dbReference>
<dbReference type="Gene3D" id="3.30.40.10">
    <property type="entry name" value="Zinc/RING finger domain, C3HC4 (zinc finger)"/>
    <property type="match status" value="1"/>
</dbReference>
<dbReference type="EMBL" id="HBGG01025499">
    <property type="protein sequence ID" value="CAD9210952.1"/>
    <property type="molecule type" value="Transcribed_RNA"/>
</dbReference>
<feature type="domain" description="RING-type" evidence="3">
    <location>
        <begin position="62"/>
        <end position="95"/>
    </location>
</feature>
<evidence type="ECO:0000259" key="3">
    <source>
        <dbReference type="PROSITE" id="PS50089"/>
    </source>
</evidence>
<evidence type="ECO:0000256" key="2">
    <source>
        <dbReference type="SAM" id="Coils"/>
    </source>
</evidence>